<evidence type="ECO:0000256" key="2">
    <source>
        <dbReference type="ARBA" id="ARBA00022801"/>
    </source>
</evidence>
<dbReference type="InterPro" id="IPR000086">
    <property type="entry name" value="NUDIX_hydrolase_dom"/>
</dbReference>
<dbReference type="GO" id="GO:0016787">
    <property type="term" value="F:hydrolase activity"/>
    <property type="evidence" value="ECO:0007669"/>
    <property type="project" value="UniProtKB-KW"/>
</dbReference>
<comment type="caution">
    <text evidence="4">The sequence shown here is derived from an EMBL/GenBank/DDBJ whole genome shotgun (WGS) entry which is preliminary data.</text>
</comment>
<dbReference type="SUPFAM" id="SSF55811">
    <property type="entry name" value="Nudix"/>
    <property type="match status" value="1"/>
</dbReference>
<keyword evidence="2 4" id="KW-0378">Hydrolase</keyword>
<dbReference type="Proteomes" id="UP000248214">
    <property type="component" value="Unassembled WGS sequence"/>
</dbReference>
<accession>A0A323TQZ4</accession>
<dbReference type="PROSITE" id="PS00893">
    <property type="entry name" value="NUDIX_BOX"/>
    <property type="match status" value="1"/>
</dbReference>
<dbReference type="PROSITE" id="PS51462">
    <property type="entry name" value="NUDIX"/>
    <property type="match status" value="1"/>
</dbReference>
<gene>
    <name evidence="4" type="ORF">CR194_05345</name>
</gene>
<dbReference type="AlphaFoldDB" id="A0A323TQZ4"/>
<dbReference type="PANTHER" id="PTHR43046">
    <property type="entry name" value="GDP-MANNOSE MANNOSYL HYDROLASE"/>
    <property type="match status" value="1"/>
</dbReference>
<dbReference type="OrthoDB" id="511483at2"/>
<sequence>MIFNKLLGTKLNNENENKINYREAVRAVIVQNDHILLIQSNMGDYKFPGGGVEKNESHIDGLVREVAEESGYKNCTVNEKLGVVKERRKDEYDNQAYFQMNSHYYLCELTDEEQVAQQLDDYEADQEFTPHWLPINEAIEANEKSLQQFKQNRWIYRENFVLRELLNRRDGSCG</sequence>
<evidence type="ECO:0000313" key="5">
    <source>
        <dbReference type="Proteomes" id="UP000248214"/>
    </source>
</evidence>
<dbReference type="InterPro" id="IPR020084">
    <property type="entry name" value="NUDIX_hydrolase_CS"/>
</dbReference>
<comment type="cofactor">
    <cofactor evidence="1">
        <name>Mg(2+)</name>
        <dbReference type="ChEBI" id="CHEBI:18420"/>
    </cofactor>
</comment>
<evidence type="ECO:0000256" key="1">
    <source>
        <dbReference type="ARBA" id="ARBA00001946"/>
    </source>
</evidence>
<feature type="domain" description="Nudix hydrolase" evidence="3">
    <location>
        <begin position="20"/>
        <end position="162"/>
    </location>
</feature>
<evidence type="ECO:0000259" key="3">
    <source>
        <dbReference type="PROSITE" id="PS51462"/>
    </source>
</evidence>
<keyword evidence="5" id="KW-1185">Reference proteome</keyword>
<proteinExistence type="predicted"/>
<dbReference type="Pfam" id="PF00293">
    <property type="entry name" value="NUDIX"/>
    <property type="match status" value="1"/>
</dbReference>
<dbReference type="PANTHER" id="PTHR43046:SF15">
    <property type="entry name" value="MUTT_NUDIX FAMILY PROTEIN"/>
    <property type="match status" value="1"/>
</dbReference>
<organism evidence="4 5">
    <name type="scientific">Salipaludibacillus keqinensis</name>
    <dbReference type="NCBI Taxonomy" id="2045207"/>
    <lineage>
        <taxon>Bacteria</taxon>
        <taxon>Bacillati</taxon>
        <taxon>Bacillota</taxon>
        <taxon>Bacilli</taxon>
        <taxon>Bacillales</taxon>
        <taxon>Bacillaceae</taxon>
    </lineage>
</organism>
<dbReference type="EMBL" id="PDOD01000001">
    <property type="protein sequence ID" value="PYZ94943.1"/>
    <property type="molecule type" value="Genomic_DNA"/>
</dbReference>
<dbReference type="InterPro" id="IPR015797">
    <property type="entry name" value="NUDIX_hydrolase-like_dom_sf"/>
</dbReference>
<dbReference type="Gene3D" id="3.90.79.10">
    <property type="entry name" value="Nucleoside Triphosphate Pyrophosphohydrolase"/>
    <property type="match status" value="1"/>
</dbReference>
<dbReference type="CDD" id="cd02883">
    <property type="entry name" value="NUDIX_Hydrolase"/>
    <property type="match status" value="1"/>
</dbReference>
<reference evidence="4 5" key="1">
    <citation type="submission" date="2017-10" db="EMBL/GenBank/DDBJ databases">
        <title>Bacillus sp. nov., a halophilic bacterium isolated from a Keqin Lake.</title>
        <authorList>
            <person name="Wang H."/>
        </authorList>
    </citation>
    <scope>NUCLEOTIDE SEQUENCE [LARGE SCALE GENOMIC DNA]</scope>
    <source>
        <strain evidence="4 5">KQ-12</strain>
    </source>
</reference>
<protein>
    <submittedName>
        <fullName evidence="4">NUDIX hydrolase</fullName>
    </submittedName>
</protein>
<dbReference type="RefSeq" id="WP_110608578.1">
    <property type="nucleotide sequence ID" value="NZ_PDOD01000001.1"/>
</dbReference>
<evidence type="ECO:0000313" key="4">
    <source>
        <dbReference type="EMBL" id="PYZ94943.1"/>
    </source>
</evidence>
<name>A0A323TQZ4_9BACI</name>